<dbReference type="RefSeq" id="WP_238751782.1">
    <property type="nucleotide sequence ID" value="NZ_CAKLPZ010000003.1"/>
</dbReference>
<sequence length="143" mass="16396">MIAAWEWLATLGTSWALFGLIWTIQLVHYPSFHFVPEFSDFHPHHTRSITLIVAPLMVAELAVSAWMAYRTDFQLFWVIALLVVLVIWGITFFQAIPLHELLATQREDSTIDALVRVNWPRTLLWTLKAVSVSLLYLFAAGTD</sequence>
<feature type="transmembrane region" description="Helical" evidence="1">
    <location>
        <begin position="7"/>
        <end position="29"/>
    </location>
</feature>
<evidence type="ECO:0000313" key="3">
    <source>
        <dbReference type="Proteomes" id="UP000837803"/>
    </source>
</evidence>
<feature type="transmembrane region" description="Helical" evidence="1">
    <location>
        <begin position="122"/>
        <end position="139"/>
    </location>
</feature>
<comment type="caution">
    <text evidence="2">The sequence shown here is derived from an EMBL/GenBank/DDBJ whole genome shotgun (WGS) entry which is preliminary data.</text>
</comment>
<organism evidence="2 3">
    <name type="scientific">Neolewinella maritima</name>
    <dbReference type="NCBI Taxonomy" id="1383882"/>
    <lineage>
        <taxon>Bacteria</taxon>
        <taxon>Pseudomonadati</taxon>
        <taxon>Bacteroidota</taxon>
        <taxon>Saprospiria</taxon>
        <taxon>Saprospirales</taxon>
        <taxon>Lewinellaceae</taxon>
        <taxon>Neolewinella</taxon>
    </lineage>
</organism>
<evidence type="ECO:0000313" key="2">
    <source>
        <dbReference type="EMBL" id="CAH1001924.1"/>
    </source>
</evidence>
<proteinExistence type="predicted"/>
<dbReference type="Proteomes" id="UP000837803">
    <property type="component" value="Unassembled WGS sequence"/>
</dbReference>
<evidence type="ECO:0000256" key="1">
    <source>
        <dbReference type="SAM" id="Phobius"/>
    </source>
</evidence>
<accession>A0ABM9B3L3</accession>
<gene>
    <name evidence="2" type="ORF">LEM8419_02838</name>
</gene>
<protein>
    <recommendedName>
        <fullName evidence="4">DUF1772 domain-containing protein</fullName>
    </recommendedName>
</protein>
<keyword evidence="1" id="KW-0472">Membrane</keyword>
<keyword evidence="1" id="KW-1133">Transmembrane helix</keyword>
<feature type="transmembrane region" description="Helical" evidence="1">
    <location>
        <begin position="75"/>
        <end position="96"/>
    </location>
</feature>
<reference evidence="2" key="1">
    <citation type="submission" date="2021-12" db="EMBL/GenBank/DDBJ databases">
        <authorList>
            <person name="Rodrigo-Torres L."/>
            <person name="Arahal R. D."/>
            <person name="Lucena T."/>
        </authorList>
    </citation>
    <scope>NUCLEOTIDE SEQUENCE</scope>
    <source>
        <strain evidence="2">CECT 8419</strain>
    </source>
</reference>
<feature type="transmembrane region" description="Helical" evidence="1">
    <location>
        <begin position="49"/>
        <end position="68"/>
    </location>
</feature>
<evidence type="ECO:0008006" key="4">
    <source>
        <dbReference type="Google" id="ProtNLM"/>
    </source>
</evidence>
<keyword evidence="1" id="KW-0812">Transmembrane</keyword>
<dbReference type="EMBL" id="CAKLPZ010000003">
    <property type="protein sequence ID" value="CAH1001924.1"/>
    <property type="molecule type" value="Genomic_DNA"/>
</dbReference>
<keyword evidence="3" id="KW-1185">Reference proteome</keyword>
<name>A0ABM9B3L3_9BACT</name>